<organism evidence="1">
    <name type="scientific">Triticum aestivum</name>
    <name type="common">Wheat</name>
    <dbReference type="NCBI Taxonomy" id="4565"/>
    <lineage>
        <taxon>Eukaryota</taxon>
        <taxon>Viridiplantae</taxon>
        <taxon>Streptophyta</taxon>
        <taxon>Embryophyta</taxon>
        <taxon>Tracheophyta</taxon>
        <taxon>Spermatophyta</taxon>
        <taxon>Magnoliopsida</taxon>
        <taxon>Liliopsida</taxon>
        <taxon>Poales</taxon>
        <taxon>Poaceae</taxon>
        <taxon>BOP clade</taxon>
        <taxon>Pooideae</taxon>
        <taxon>Triticodae</taxon>
        <taxon>Triticeae</taxon>
        <taxon>Triticinae</taxon>
        <taxon>Triticum</taxon>
    </lineage>
</organism>
<dbReference type="AlphaFoldDB" id="Q8GSR8"/>
<protein>
    <submittedName>
        <fullName evidence="1">Glucosyltransferase</fullName>
    </submittedName>
</protein>
<feature type="non-terminal residue" evidence="1">
    <location>
        <position position="1"/>
    </location>
</feature>
<name>Q8GSR8_WHEAT</name>
<dbReference type="EMBL" id="AJ438328">
    <property type="protein sequence ID" value="CAD27855.2"/>
    <property type="molecule type" value="Genomic_DNA"/>
</dbReference>
<gene>
    <name evidence="1" type="primary">GbssI</name>
</gene>
<dbReference type="GO" id="GO:0016740">
    <property type="term" value="F:transferase activity"/>
    <property type="evidence" value="ECO:0007669"/>
    <property type="project" value="UniProtKB-KW"/>
</dbReference>
<accession>Q8GSR8</accession>
<reference evidence="1" key="1">
    <citation type="journal article" date="2002" name="BMC Plant Biol.">
        <title>Conservation and diversity of gene families explored using the CODEHOP strategy in higher plants.</title>
        <authorList>
            <person name="Morant M."/>
            <person name="Hehn A."/>
            <person name="Werck-Reichhart D."/>
        </authorList>
    </citation>
    <scope>NUCLEOTIDE SEQUENCE</scope>
</reference>
<feature type="non-terminal residue" evidence="1">
    <location>
        <position position="39"/>
    </location>
</feature>
<evidence type="ECO:0000313" key="1">
    <source>
        <dbReference type="EMBL" id="CAD27855.2"/>
    </source>
</evidence>
<keyword evidence="1" id="KW-0808">Transferase</keyword>
<proteinExistence type="predicted"/>
<sequence length="39" mass="4786">HPGERDHWADEERRRLQGYHPQHLLRARERCSGRACRHL</sequence>